<dbReference type="EMBL" id="QKVO01000002">
    <property type="protein sequence ID" value="RAO95180.1"/>
    <property type="molecule type" value="Genomic_DNA"/>
</dbReference>
<dbReference type="Pfam" id="PF07972">
    <property type="entry name" value="Flavodoxin_NdrI"/>
    <property type="match status" value="1"/>
</dbReference>
<dbReference type="AlphaFoldDB" id="A0A328PTV1"/>
<proteinExistence type="predicted"/>
<accession>A0A328PTV1</accession>
<dbReference type="GO" id="GO:0010181">
    <property type="term" value="F:FMN binding"/>
    <property type="evidence" value="ECO:0007669"/>
    <property type="project" value="InterPro"/>
</dbReference>
<evidence type="ECO:0000313" key="1">
    <source>
        <dbReference type="EMBL" id="RAO95180.1"/>
    </source>
</evidence>
<dbReference type="RefSeq" id="WP_112665108.1">
    <property type="nucleotide sequence ID" value="NZ_QKVO01000002.1"/>
</dbReference>
<dbReference type="PANTHER" id="PTHR37297:SF1">
    <property type="entry name" value="PROTEIN NRDI"/>
    <property type="match status" value="1"/>
</dbReference>
<dbReference type="Proteomes" id="UP000249762">
    <property type="component" value="Unassembled WGS sequence"/>
</dbReference>
<dbReference type="OrthoDB" id="350535at2"/>
<dbReference type="PIRSF" id="PIRSF005087">
    <property type="entry name" value="NrdI"/>
    <property type="match status" value="1"/>
</dbReference>
<dbReference type="InterPro" id="IPR004465">
    <property type="entry name" value="RNR_NrdI"/>
</dbReference>
<organism evidence="1 2">
    <name type="scientific">Mycoplasma wenyonii</name>
    <dbReference type="NCBI Taxonomy" id="65123"/>
    <lineage>
        <taxon>Bacteria</taxon>
        <taxon>Bacillati</taxon>
        <taxon>Mycoplasmatota</taxon>
        <taxon>Mollicutes</taxon>
        <taxon>Mycoplasmataceae</taxon>
        <taxon>Mycoplasma</taxon>
    </lineage>
</organism>
<dbReference type="NCBIfam" id="TIGR00333">
    <property type="entry name" value="nrdI"/>
    <property type="match status" value="1"/>
</dbReference>
<protein>
    <submittedName>
        <fullName evidence="1">Class Ib ribonucleoside-diphosphate reductase assembly flavoprotein NrdI</fullName>
    </submittedName>
</protein>
<dbReference type="Gene3D" id="3.40.50.360">
    <property type="match status" value="1"/>
</dbReference>
<dbReference type="PANTHER" id="PTHR37297">
    <property type="entry name" value="PROTEIN NRDI"/>
    <property type="match status" value="1"/>
</dbReference>
<keyword evidence="2" id="KW-1185">Reference proteome</keyword>
<sequence length="122" mass="13652">MIELWYASRTGRVEQIVSKLGFKDVHKLLTGEEIATKQFVIFTYTDGYGQVPSIVESFLSNNHNLLVGVAGSGNINFGKNFCNAVTLISQKYNVPILQKFDLGGNKQLISEFKETLKNLNLH</sequence>
<comment type="caution">
    <text evidence="1">The sequence shown here is derived from an EMBL/GenBank/DDBJ whole genome shotgun (WGS) entry which is preliminary data.</text>
</comment>
<gene>
    <name evidence="1" type="primary">nrdI</name>
    <name evidence="1" type="ORF">DNK47_00950</name>
</gene>
<name>A0A328PTV1_9MOLU</name>
<dbReference type="InterPro" id="IPR029039">
    <property type="entry name" value="Flavoprotein-like_sf"/>
</dbReference>
<dbReference type="SUPFAM" id="SSF52218">
    <property type="entry name" value="Flavoproteins"/>
    <property type="match status" value="1"/>
</dbReference>
<reference evidence="2" key="1">
    <citation type="submission" date="2018-06" db="EMBL/GenBank/DDBJ databases">
        <authorList>
            <person name="Martinez Ocampo F."/>
            <person name="Quiroz Castaneda R.E."/>
            <person name="Rojas Lopez X."/>
        </authorList>
    </citation>
    <scope>NUCLEOTIDE SEQUENCE [LARGE SCALE GENOMIC DNA]</scope>
    <source>
        <strain evidence="2">INIFAP02</strain>
    </source>
</reference>
<evidence type="ECO:0000313" key="2">
    <source>
        <dbReference type="Proteomes" id="UP000249762"/>
    </source>
</evidence>